<evidence type="ECO:0000313" key="2">
    <source>
        <dbReference type="EMBL" id="KAG2891081.1"/>
    </source>
</evidence>
<dbReference type="EMBL" id="RCMG01000377">
    <property type="protein sequence ID" value="KAG2855433.1"/>
    <property type="molecule type" value="Genomic_DNA"/>
</dbReference>
<dbReference type="Proteomes" id="UP000736787">
    <property type="component" value="Unassembled WGS sequence"/>
</dbReference>
<protein>
    <recommendedName>
        <fullName evidence="6">DDE Tnp4 domain-containing protein</fullName>
    </recommendedName>
</protein>
<evidence type="ECO:0000313" key="4">
    <source>
        <dbReference type="EMBL" id="RAW32678.1"/>
    </source>
</evidence>
<evidence type="ECO:0008006" key="6">
    <source>
        <dbReference type="Google" id="ProtNLM"/>
    </source>
</evidence>
<dbReference type="EMBL" id="RCMK01001381">
    <property type="protein sequence ID" value="KAG2895646.1"/>
    <property type="molecule type" value="Genomic_DNA"/>
</dbReference>
<keyword evidence="5" id="KW-1185">Reference proteome</keyword>
<dbReference type="OrthoDB" id="99055at2759"/>
<gene>
    <name evidence="4" type="ORF">PC110_g10994</name>
    <name evidence="1" type="ORF">PC113_g12444</name>
    <name evidence="2" type="ORF">PC115_g19321</name>
    <name evidence="3" type="ORF">PC117_g23223</name>
</gene>
<dbReference type="Proteomes" id="UP000251314">
    <property type="component" value="Unassembled WGS sequence"/>
</dbReference>
<reference evidence="4 5" key="1">
    <citation type="submission" date="2018-01" db="EMBL/GenBank/DDBJ databases">
        <title>Draft genome of the strawberry crown rot pathogen Phytophthora cactorum.</title>
        <authorList>
            <person name="Armitage A.D."/>
            <person name="Lysoe E."/>
            <person name="Nellist C.F."/>
            <person name="Harrison R.J."/>
            <person name="Brurberg M.B."/>
        </authorList>
    </citation>
    <scope>NUCLEOTIDE SEQUENCE [LARGE SCALE GENOMIC DNA]</scope>
    <source>
        <strain evidence="4 5">10300</strain>
    </source>
</reference>
<evidence type="ECO:0000313" key="5">
    <source>
        <dbReference type="Proteomes" id="UP000251314"/>
    </source>
</evidence>
<reference evidence="1" key="2">
    <citation type="submission" date="2018-10" db="EMBL/GenBank/DDBJ databases">
        <title>Effector identification in a new, highly contiguous assembly of the strawberry crown rot pathogen Phytophthora cactorum.</title>
        <authorList>
            <person name="Armitage A.D."/>
            <person name="Nellist C.F."/>
            <person name="Bates H."/>
            <person name="Vickerstaff R.J."/>
            <person name="Harrison R.J."/>
        </authorList>
    </citation>
    <scope>NUCLEOTIDE SEQUENCE</scope>
    <source>
        <strain evidence="1">15-7</strain>
        <strain evidence="2">4032</strain>
        <strain evidence="3">4040</strain>
    </source>
</reference>
<organism evidence="4 5">
    <name type="scientific">Phytophthora cactorum</name>
    <dbReference type="NCBI Taxonomy" id="29920"/>
    <lineage>
        <taxon>Eukaryota</taxon>
        <taxon>Sar</taxon>
        <taxon>Stramenopiles</taxon>
        <taxon>Oomycota</taxon>
        <taxon>Peronosporomycetes</taxon>
        <taxon>Peronosporales</taxon>
        <taxon>Peronosporaceae</taxon>
        <taxon>Phytophthora</taxon>
    </lineage>
</organism>
<proteinExistence type="predicted"/>
<accession>A0A329SAJ6</accession>
<evidence type="ECO:0000313" key="1">
    <source>
        <dbReference type="EMBL" id="KAG2855433.1"/>
    </source>
</evidence>
<dbReference type="Proteomes" id="UP000774804">
    <property type="component" value="Unassembled WGS sequence"/>
</dbReference>
<comment type="caution">
    <text evidence="4">The sequence shown here is derived from an EMBL/GenBank/DDBJ whole genome shotgun (WGS) entry which is preliminary data.</text>
</comment>
<dbReference type="Proteomes" id="UP000735874">
    <property type="component" value="Unassembled WGS sequence"/>
</dbReference>
<dbReference type="EMBL" id="RCMI01001083">
    <property type="protein sequence ID" value="KAG2891081.1"/>
    <property type="molecule type" value="Genomic_DNA"/>
</dbReference>
<sequence length="37" mass="4060">MTPYGNDGATLTVMQANFNFYLSSTRMAIEGVFGLLK</sequence>
<dbReference type="VEuPathDB" id="FungiDB:PC110_g10994"/>
<dbReference type="EMBL" id="MJFZ01000268">
    <property type="protein sequence ID" value="RAW32678.1"/>
    <property type="molecule type" value="Genomic_DNA"/>
</dbReference>
<name>A0A329SAJ6_9STRA</name>
<dbReference type="AlphaFoldDB" id="A0A329SAJ6"/>
<evidence type="ECO:0000313" key="3">
    <source>
        <dbReference type="EMBL" id="KAG2895646.1"/>
    </source>
</evidence>